<dbReference type="InterPro" id="IPR029058">
    <property type="entry name" value="AB_hydrolase_fold"/>
</dbReference>
<accession>A0A2K9NII9</accession>
<dbReference type="CDD" id="cd00865">
    <property type="entry name" value="PEBP_bact_arch"/>
    <property type="match status" value="1"/>
</dbReference>
<dbReference type="PROSITE" id="PS00122">
    <property type="entry name" value="CARBOXYLESTERASE_B_1"/>
    <property type="match status" value="1"/>
</dbReference>
<dbReference type="KEGG" id="ncb:C0V82_20195"/>
<dbReference type="InterPro" id="IPR008914">
    <property type="entry name" value="PEBP"/>
</dbReference>
<dbReference type="Proteomes" id="UP000234752">
    <property type="component" value="Chromosome eg_2"/>
</dbReference>
<name>A0A2K9NII9_9PROT</name>
<dbReference type="GO" id="GO:0016787">
    <property type="term" value="F:hydrolase activity"/>
    <property type="evidence" value="ECO:0007669"/>
    <property type="project" value="UniProtKB-KW"/>
</dbReference>
<organism evidence="3 4">
    <name type="scientific">Niveispirillum cyanobacteriorum</name>
    <dbReference type="NCBI Taxonomy" id="1612173"/>
    <lineage>
        <taxon>Bacteria</taxon>
        <taxon>Pseudomonadati</taxon>
        <taxon>Pseudomonadota</taxon>
        <taxon>Alphaproteobacteria</taxon>
        <taxon>Rhodospirillales</taxon>
        <taxon>Azospirillaceae</taxon>
        <taxon>Niveispirillum</taxon>
    </lineage>
</organism>
<dbReference type="EMBL" id="CP025612">
    <property type="protein sequence ID" value="AUN32917.1"/>
    <property type="molecule type" value="Genomic_DNA"/>
</dbReference>
<dbReference type="Pfam" id="PF00135">
    <property type="entry name" value="COesterase"/>
    <property type="match status" value="1"/>
</dbReference>
<dbReference type="SUPFAM" id="SSF49777">
    <property type="entry name" value="PEBP-like"/>
    <property type="match status" value="1"/>
</dbReference>
<evidence type="ECO:0000313" key="4">
    <source>
        <dbReference type="Proteomes" id="UP000234752"/>
    </source>
</evidence>
<evidence type="ECO:0000256" key="1">
    <source>
        <dbReference type="ARBA" id="ARBA00005964"/>
    </source>
</evidence>
<dbReference type="Pfam" id="PF01161">
    <property type="entry name" value="PBP"/>
    <property type="match status" value="1"/>
</dbReference>
<sequence length="738" mass="78733">MRLTTGRRALLTTCLLAITVSGALAQPMPGSVGHDRQLLVNALPASTKLTVTSPGFGEGGDLPLSATQYGENLFPGLNWSKGPAGTRSYIVVMQGTRGQEGSADAGTSIHLTLYNIAADTLSLAPGHLTAPRGAGFGPNVHGPVAGYAGPHPHDTRRHAYHFQVVALDTVLPLSGEVTFAALQDAMRGHVLAIGDLVGYAAGPSQKAGVAASNIPVAVETGRLTGTAGRNPEIAVYRGIPYAAPPVGDLRWRAPAAPLAWEGVRKADSFGPACPQPGGEMAGGLPQSEDCLTLNIWTGAQPGSKQKRPVYVWIYGGGFIGGTGANPEFDGEGLAAKGVVVVTFNYRVGVLGFLATPELSQESGHNASGNYGLLDDIAALQWVKRNIAAFGGDPEQVTIGGQSAGAGSVGFLSMSPLATDLFRASIGQSHARYPRDTELRYLSVSWRTKDAAERAGTAYIAKYSVKSLAELRQLPWQTLIEGSNTIDASVETGSDGKPPLFRPVIDGWVVPQSYWDTYQSGTQNKVKYVAGNNKDETGAVPETAVPAIRASTTPPRPGMPQTSVTLAQYQTAAKRKFGPLADEFLKLYPATNDDEAARQNNTAARDNSRISTWMWGTLWTKANMAPVHTYFWTHAIPGPTQATRGAYHGSEIPYVFNSLDKLDKPWTAEDRRIADIMSSYWANIIKKGDPNAPGLPEWPAYSAQVPQVMELGDNFRPIPVASPERTDFWKRFYASQPAW</sequence>
<gene>
    <name evidence="3" type="ORF">C0V82_20195</name>
</gene>
<dbReference type="AlphaFoldDB" id="A0A2K9NII9"/>
<dbReference type="InterPro" id="IPR019826">
    <property type="entry name" value="Carboxylesterase_B_AS"/>
</dbReference>
<keyword evidence="4" id="KW-1185">Reference proteome</keyword>
<dbReference type="InterPro" id="IPR036610">
    <property type="entry name" value="PEBP-like_sf"/>
</dbReference>
<comment type="similarity">
    <text evidence="1">Belongs to the type-B carboxylesterase/lipase family.</text>
</comment>
<dbReference type="InterPro" id="IPR005247">
    <property type="entry name" value="YbhB_YbcL/LppC-like"/>
</dbReference>
<evidence type="ECO:0000313" key="3">
    <source>
        <dbReference type="EMBL" id="AUN32917.1"/>
    </source>
</evidence>
<dbReference type="Gene3D" id="3.90.280.10">
    <property type="entry name" value="PEBP-like"/>
    <property type="match status" value="1"/>
</dbReference>
<dbReference type="InterPro" id="IPR002018">
    <property type="entry name" value="CarbesteraseB"/>
</dbReference>
<dbReference type="PANTHER" id="PTHR11559">
    <property type="entry name" value="CARBOXYLESTERASE"/>
    <property type="match status" value="1"/>
</dbReference>
<proteinExistence type="inferred from homology"/>
<keyword evidence="2" id="KW-0378">Hydrolase</keyword>
<dbReference type="InterPro" id="IPR050309">
    <property type="entry name" value="Type-B_Carboxylest/Lipase"/>
</dbReference>
<protein>
    <submittedName>
        <fullName evidence="3">Carboxylesterase</fullName>
    </submittedName>
</protein>
<dbReference type="OrthoDB" id="9775851at2"/>
<reference evidence="3 4" key="1">
    <citation type="submission" date="2017-12" db="EMBL/GenBank/DDBJ databases">
        <title>Genomes of bacteria within cyanobacterial aggregates.</title>
        <authorList>
            <person name="Cai H."/>
        </authorList>
    </citation>
    <scope>NUCLEOTIDE SEQUENCE [LARGE SCALE GENOMIC DNA]</scope>
    <source>
        <strain evidence="3 4">TH16</strain>
    </source>
</reference>
<dbReference type="Gene3D" id="3.40.50.1820">
    <property type="entry name" value="alpha/beta hydrolase"/>
    <property type="match status" value="1"/>
</dbReference>
<evidence type="ECO:0000256" key="2">
    <source>
        <dbReference type="ARBA" id="ARBA00022801"/>
    </source>
</evidence>
<dbReference type="SUPFAM" id="SSF53474">
    <property type="entry name" value="alpha/beta-Hydrolases"/>
    <property type="match status" value="1"/>
</dbReference>